<feature type="non-terminal residue" evidence="3">
    <location>
        <position position="179"/>
    </location>
</feature>
<evidence type="ECO:0000256" key="1">
    <source>
        <dbReference type="ARBA" id="ARBA00022741"/>
    </source>
</evidence>
<proteinExistence type="predicted"/>
<accession>A0A091QDY3</accession>
<dbReference type="GO" id="GO:0005524">
    <property type="term" value="F:ATP binding"/>
    <property type="evidence" value="ECO:0007669"/>
    <property type="project" value="UniProtKB-KW"/>
</dbReference>
<dbReference type="Proteomes" id="UP000053001">
    <property type="component" value="Unassembled WGS sequence"/>
</dbReference>
<sequence length="179" mass="19821">KTTADNTASQKTTCLHLDELKPSDVVQKACQDLGVGSISRDLARFLIQRSSGNPCYCKELLRCLCGNDMLLFCTRRQGDEAEENWESLVMEASLLAAPSTSRMGNDGRVCIIRPDVNLENIMLPATLKETALAQLDQREPLERTVLKFAAVIGPVFTTQLLLHILPTSLKNEMNCLLDL</sequence>
<name>A0A091QDY3_LEPDC</name>
<keyword evidence="2" id="KW-0067">ATP-binding</keyword>
<gene>
    <name evidence="3" type="ORF">N330_13078</name>
</gene>
<evidence type="ECO:0000313" key="4">
    <source>
        <dbReference type="Proteomes" id="UP000053001"/>
    </source>
</evidence>
<keyword evidence="1" id="KW-0547">Nucleotide-binding</keyword>
<dbReference type="GO" id="GO:0004016">
    <property type="term" value="F:adenylate cyclase activity"/>
    <property type="evidence" value="ECO:0007669"/>
    <property type="project" value="TreeGrafter"/>
</dbReference>
<evidence type="ECO:0000256" key="2">
    <source>
        <dbReference type="ARBA" id="ARBA00022840"/>
    </source>
</evidence>
<reference evidence="3 4" key="1">
    <citation type="submission" date="2014-04" db="EMBL/GenBank/DDBJ databases">
        <title>Genome evolution of avian class.</title>
        <authorList>
            <person name="Zhang G."/>
            <person name="Li C."/>
        </authorList>
    </citation>
    <scope>NUCLEOTIDE SEQUENCE [LARGE SCALE GENOMIC DNA]</scope>
    <source>
        <strain evidence="3">BGI_N330</strain>
    </source>
</reference>
<dbReference type="PANTHER" id="PTHR16305">
    <property type="entry name" value="TESTICULAR SOLUBLE ADENYLYL CYCLASE"/>
    <property type="match status" value="1"/>
</dbReference>
<organism evidence="3 4">
    <name type="scientific">Leptosomus discolor</name>
    <name type="common">Madagascar cuckoo roller</name>
    <name type="synonym">Cuculus discolor</name>
    <dbReference type="NCBI Taxonomy" id="188344"/>
    <lineage>
        <taxon>Eukaryota</taxon>
        <taxon>Metazoa</taxon>
        <taxon>Chordata</taxon>
        <taxon>Craniata</taxon>
        <taxon>Vertebrata</taxon>
        <taxon>Euteleostomi</taxon>
        <taxon>Archelosauria</taxon>
        <taxon>Archosauria</taxon>
        <taxon>Dinosauria</taxon>
        <taxon>Saurischia</taxon>
        <taxon>Theropoda</taxon>
        <taxon>Coelurosauria</taxon>
        <taxon>Aves</taxon>
        <taxon>Neognathae</taxon>
        <taxon>Neoaves</taxon>
        <taxon>Telluraves</taxon>
        <taxon>Coraciimorphae</taxon>
        <taxon>Coraciiformes</taxon>
        <taxon>Leptosomidae</taxon>
        <taxon>Leptosomus</taxon>
    </lineage>
</organism>
<evidence type="ECO:0000313" key="3">
    <source>
        <dbReference type="EMBL" id="KFQ07739.1"/>
    </source>
</evidence>
<protein>
    <submittedName>
        <fullName evidence="3">Adenylate cyclase type 10</fullName>
    </submittedName>
</protein>
<dbReference type="PhylomeDB" id="A0A091QDY3"/>
<dbReference type="AlphaFoldDB" id="A0A091QDY3"/>
<dbReference type="GO" id="GO:0005737">
    <property type="term" value="C:cytoplasm"/>
    <property type="evidence" value="ECO:0007669"/>
    <property type="project" value="TreeGrafter"/>
</dbReference>
<keyword evidence="4" id="KW-1185">Reference proteome</keyword>
<dbReference type="PANTHER" id="PTHR16305:SF28">
    <property type="entry name" value="GUANYLATE CYCLASE DOMAIN-CONTAINING PROTEIN"/>
    <property type="match status" value="1"/>
</dbReference>
<dbReference type="EMBL" id="KK674545">
    <property type="protein sequence ID" value="KFQ07739.1"/>
    <property type="molecule type" value="Genomic_DNA"/>
</dbReference>
<feature type="non-terminal residue" evidence="3">
    <location>
        <position position="1"/>
    </location>
</feature>